<keyword evidence="1" id="KW-1133">Transmembrane helix</keyword>
<protein>
    <submittedName>
        <fullName evidence="2">Uncharacterized protein</fullName>
    </submittedName>
</protein>
<accession>A0A7S1XSY4</accession>
<dbReference type="EMBL" id="HBGJ01026882">
    <property type="protein sequence ID" value="CAD9258762.1"/>
    <property type="molecule type" value="Transcribed_RNA"/>
</dbReference>
<sequence length="138" mass="15053">MSCQQWHAPVDGVLADVQGVSDGSVFVMPLDDARRLGGLVSEADLEETQVVVLSGHGIFEDEVVPRRAGRGRRLDDSGNSTEGYTQEEIDEFQVNLWTAVFLILLTLGAVMALVTMHVIPDSLLYAKFQADVSGFKDD</sequence>
<name>A0A7S1XSY4_9STRA</name>
<reference evidence="2" key="1">
    <citation type="submission" date="2021-01" db="EMBL/GenBank/DDBJ databases">
        <authorList>
            <person name="Corre E."/>
            <person name="Pelletier E."/>
            <person name="Niang G."/>
            <person name="Scheremetjew M."/>
            <person name="Finn R."/>
            <person name="Kale V."/>
            <person name="Holt S."/>
            <person name="Cochrane G."/>
            <person name="Meng A."/>
            <person name="Brown T."/>
            <person name="Cohen L."/>
        </authorList>
    </citation>
    <scope>NUCLEOTIDE SEQUENCE</scope>
    <source>
        <strain evidence="2">CCMP2877</strain>
    </source>
</reference>
<keyword evidence="1" id="KW-0472">Membrane</keyword>
<gene>
    <name evidence="2" type="ORF">PPAR1163_LOCUS17135</name>
</gene>
<proteinExistence type="predicted"/>
<dbReference type="AlphaFoldDB" id="A0A7S1XSY4"/>
<feature type="transmembrane region" description="Helical" evidence="1">
    <location>
        <begin position="96"/>
        <end position="119"/>
    </location>
</feature>
<evidence type="ECO:0000256" key="1">
    <source>
        <dbReference type="SAM" id="Phobius"/>
    </source>
</evidence>
<organism evidence="2">
    <name type="scientific">Phaeomonas parva</name>
    <dbReference type="NCBI Taxonomy" id="124430"/>
    <lineage>
        <taxon>Eukaryota</taxon>
        <taxon>Sar</taxon>
        <taxon>Stramenopiles</taxon>
        <taxon>Ochrophyta</taxon>
        <taxon>Pinguiophyceae</taxon>
        <taxon>Pinguiochrysidales</taxon>
        <taxon>Pinguiochrysidaceae</taxon>
        <taxon>Phaeomonas</taxon>
    </lineage>
</organism>
<keyword evidence="1" id="KW-0812">Transmembrane</keyword>
<evidence type="ECO:0000313" key="2">
    <source>
        <dbReference type="EMBL" id="CAD9258762.1"/>
    </source>
</evidence>